<dbReference type="PANTHER" id="PTHR43775:SF37">
    <property type="entry name" value="SI:DKEY-61P9.11"/>
    <property type="match status" value="1"/>
</dbReference>
<dbReference type="SUPFAM" id="SSF53901">
    <property type="entry name" value="Thiolase-like"/>
    <property type="match status" value="1"/>
</dbReference>
<keyword evidence="1" id="KW-0596">Phosphopantetheine</keyword>
<dbReference type="InterPro" id="IPR036291">
    <property type="entry name" value="NAD(P)-bd_dom_sf"/>
</dbReference>
<dbReference type="InterPro" id="IPR020841">
    <property type="entry name" value="PKS_Beta-ketoAc_synthase_dom"/>
</dbReference>
<dbReference type="SMART" id="SM00822">
    <property type="entry name" value="PKS_KR"/>
    <property type="match status" value="1"/>
</dbReference>
<dbReference type="Pfam" id="PF08659">
    <property type="entry name" value="KR"/>
    <property type="match status" value="1"/>
</dbReference>
<dbReference type="InterPro" id="IPR014031">
    <property type="entry name" value="Ketoacyl_synth_C"/>
</dbReference>
<evidence type="ECO:0000259" key="6">
    <source>
        <dbReference type="PROSITE" id="PS52019"/>
    </source>
</evidence>
<evidence type="ECO:0000256" key="3">
    <source>
        <dbReference type="ARBA" id="ARBA00022679"/>
    </source>
</evidence>
<dbReference type="Pfam" id="PF00109">
    <property type="entry name" value="ketoacyl-synt"/>
    <property type="match status" value="1"/>
</dbReference>
<dbReference type="PANTHER" id="PTHR43775">
    <property type="entry name" value="FATTY ACID SYNTHASE"/>
    <property type="match status" value="1"/>
</dbReference>
<organism evidence="7 8">
    <name type="scientific">Sphingobacterium zeae</name>
    <dbReference type="NCBI Taxonomy" id="1776859"/>
    <lineage>
        <taxon>Bacteria</taxon>
        <taxon>Pseudomonadati</taxon>
        <taxon>Bacteroidota</taxon>
        <taxon>Sphingobacteriia</taxon>
        <taxon>Sphingobacteriales</taxon>
        <taxon>Sphingobacteriaceae</taxon>
        <taxon>Sphingobacterium</taxon>
    </lineage>
</organism>
<feature type="domain" description="PKS/mFAS DH" evidence="6">
    <location>
        <begin position="1454"/>
        <end position="1737"/>
    </location>
</feature>
<keyword evidence="8" id="KW-1185">Reference proteome</keyword>
<dbReference type="InterPro" id="IPR057326">
    <property type="entry name" value="KR_dom"/>
</dbReference>
<comment type="caution">
    <text evidence="7">The sequence shown here is derived from an EMBL/GenBank/DDBJ whole genome shotgun (WGS) entry which is preliminary data.</text>
</comment>
<dbReference type="SMART" id="SM00825">
    <property type="entry name" value="PKS_KS"/>
    <property type="match status" value="1"/>
</dbReference>
<evidence type="ECO:0000259" key="5">
    <source>
        <dbReference type="PROSITE" id="PS52004"/>
    </source>
</evidence>
<proteinExistence type="predicted"/>
<feature type="domain" description="Ketosynthase family 3 (KS3)" evidence="5">
    <location>
        <begin position="4"/>
        <end position="463"/>
    </location>
</feature>
<dbReference type="InterPro" id="IPR049551">
    <property type="entry name" value="PKS_DH_C"/>
</dbReference>
<dbReference type="InterPro" id="IPR016036">
    <property type="entry name" value="Malonyl_transacylase_ACP-bd"/>
</dbReference>
<dbReference type="SUPFAM" id="SSF55048">
    <property type="entry name" value="Probable ACP-binding domain of malonyl-CoA ACP transacylase"/>
    <property type="match status" value="1"/>
</dbReference>
<evidence type="ECO:0000313" key="7">
    <source>
        <dbReference type="EMBL" id="MDQ1152390.1"/>
    </source>
</evidence>
<gene>
    <name evidence="7" type="ORF">QE382_004374</name>
</gene>
<evidence type="ECO:0000256" key="4">
    <source>
        <dbReference type="PROSITE-ProRule" id="PRU01363"/>
    </source>
</evidence>
<protein>
    <submittedName>
        <fullName evidence="7">Enediyne polyketide synthase</fullName>
    </submittedName>
</protein>
<dbReference type="SMART" id="SM00827">
    <property type="entry name" value="PKS_AT"/>
    <property type="match status" value="1"/>
</dbReference>
<reference evidence="7 8" key="1">
    <citation type="submission" date="2023-07" db="EMBL/GenBank/DDBJ databases">
        <title>Functional and genomic diversity of the sorghum phyllosphere microbiome.</title>
        <authorList>
            <person name="Shade A."/>
        </authorList>
    </citation>
    <scope>NUCLEOTIDE SEQUENCE [LARGE SCALE GENOMIC DNA]</scope>
    <source>
        <strain evidence="7 8">SORGH_AS_0892</strain>
    </source>
</reference>
<feature type="active site" description="Proton acceptor; for dehydratase activity" evidence="4">
    <location>
        <position position="1490"/>
    </location>
</feature>
<dbReference type="Gene3D" id="3.10.129.110">
    <property type="entry name" value="Polyketide synthase dehydratase"/>
    <property type="match status" value="1"/>
</dbReference>
<dbReference type="InterPro" id="IPR014043">
    <property type="entry name" value="Acyl_transferase_dom"/>
</dbReference>
<dbReference type="InterPro" id="IPR016039">
    <property type="entry name" value="Thiolase-like"/>
</dbReference>
<evidence type="ECO:0000313" key="8">
    <source>
        <dbReference type="Proteomes" id="UP001244640"/>
    </source>
</evidence>
<dbReference type="SUPFAM" id="SSF51735">
    <property type="entry name" value="NAD(P)-binding Rossmann-fold domains"/>
    <property type="match status" value="1"/>
</dbReference>
<dbReference type="InterPro" id="IPR001227">
    <property type="entry name" value="Ac_transferase_dom_sf"/>
</dbReference>
<dbReference type="Pfam" id="PF14765">
    <property type="entry name" value="PS-DH"/>
    <property type="match status" value="1"/>
</dbReference>
<dbReference type="Gene3D" id="3.40.50.720">
    <property type="entry name" value="NAD(P)-binding Rossmann-like Domain"/>
    <property type="match status" value="1"/>
</dbReference>
<evidence type="ECO:0000256" key="2">
    <source>
        <dbReference type="ARBA" id="ARBA00022553"/>
    </source>
</evidence>
<feature type="region of interest" description="N-terminal hotdog fold" evidence="4">
    <location>
        <begin position="1454"/>
        <end position="1580"/>
    </location>
</feature>
<dbReference type="InterPro" id="IPR014030">
    <property type="entry name" value="Ketoacyl_synth_N"/>
</dbReference>
<dbReference type="CDD" id="cd00833">
    <property type="entry name" value="PKS"/>
    <property type="match status" value="1"/>
</dbReference>
<dbReference type="InterPro" id="IPR013968">
    <property type="entry name" value="PKS_KR"/>
</dbReference>
<keyword evidence="3" id="KW-0808">Transferase</keyword>
<dbReference type="PROSITE" id="PS52004">
    <property type="entry name" value="KS3_2"/>
    <property type="match status" value="1"/>
</dbReference>
<dbReference type="InterPro" id="IPR050091">
    <property type="entry name" value="PKS_NRPS_Biosynth_Enz"/>
</dbReference>
<dbReference type="Pfam" id="PF02801">
    <property type="entry name" value="Ketoacyl-synt_C"/>
    <property type="match status" value="1"/>
</dbReference>
<dbReference type="InterPro" id="IPR042104">
    <property type="entry name" value="PKS_dehydratase_sf"/>
</dbReference>
<dbReference type="InterPro" id="IPR049552">
    <property type="entry name" value="PKS_DH_N"/>
</dbReference>
<dbReference type="Gene3D" id="3.40.366.10">
    <property type="entry name" value="Malonyl-Coenzyme A Acyl Carrier Protein, domain 2"/>
    <property type="match status" value="1"/>
</dbReference>
<name>A0ABU0UC09_9SPHI</name>
<dbReference type="RefSeq" id="WP_307187700.1">
    <property type="nucleotide sequence ID" value="NZ_JAUTBA010000001.1"/>
</dbReference>
<dbReference type="Proteomes" id="UP001244640">
    <property type="component" value="Unassembled WGS sequence"/>
</dbReference>
<dbReference type="InterPro" id="IPR049900">
    <property type="entry name" value="PKS_mFAS_DH"/>
</dbReference>
<evidence type="ECO:0000256" key="1">
    <source>
        <dbReference type="ARBA" id="ARBA00022450"/>
    </source>
</evidence>
<dbReference type="InterPro" id="IPR016035">
    <property type="entry name" value="Acyl_Trfase/lysoPLipase"/>
</dbReference>
<feature type="region of interest" description="C-terminal hotdog fold" evidence="4">
    <location>
        <begin position="1595"/>
        <end position="1737"/>
    </location>
</feature>
<dbReference type="PROSITE" id="PS52019">
    <property type="entry name" value="PKS_MFAS_DH"/>
    <property type="match status" value="1"/>
</dbReference>
<dbReference type="EMBL" id="JAUTBA010000001">
    <property type="protein sequence ID" value="MDQ1152390.1"/>
    <property type="molecule type" value="Genomic_DNA"/>
</dbReference>
<dbReference type="Gene3D" id="3.40.47.10">
    <property type="match status" value="1"/>
</dbReference>
<keyword evidence="2" id="KW-0597">Phosphoprotein</keyword>
<feature type="active site" description="Proton donor; for dehydratase activity" evidence="4">
    <location>
        <position position="1658"/>
    </location>
</feature>
<accession>A0ABU0UC09</accession>
<dbReference type="Pfam" id="PF21089">
    <property type="entry name" value="PKS_DH_N"/>
    <property type="match status" value="1"/>
</dbReference>
<dbReference type="SUPFAM" id="SSF52151">
    <property type="entry name" value="FabD/lysophospholipase-like"/>
    <property type="match status" value="1"/>
</dbReference>
<dbReference type="Pfam" id="PF00698">
    <property type="entry name" value="Acyl_transf_1"/>
    <property type="match status" value="1"/>
</dbReference>
<sequence length="1833" mass="205977">MKENEGVAIVGMDCRYPGANNINEFWDNIINLRQQFRRIPKDRLDLDYYYAADKSANDYTYSTMAAVLQGYNFDRLGYKIAKSTFDQTDMTHWMALDVATGALKDAGIDLNCEETRKHTGVIIGNSLTGEFTRANVLRLRWPYLKKVLSSTLSDLSFDNQSIIEILEKTEENYKSPFPVPDADMLAGGLSNTIAGRICNYYDFRGGGYTIDGACSSSLLAVANASEALVNGRLDVAIAGGVDLSIDAFELIGFARNGALASNEMEVFSSKSQGFWPGEGCGMIVLMRESYAKKMGYKVYATIKGWGISSDGMGGITRPKVEAQSLALKRAYSMAGYSINEVSMFEAHGTGTSVGDDVELKAIIDQLRENNAPNPACVGSIKQLIGHTKAAAGIAGLIKTVLSIEKKIIPPSKKYDRYHPVLEENQDTLLIKEQPITLDPNQTFKAGVSSFGFGGINVHITLEDYVNHDLKVNPSQKDIFNVPQRLSDEIFCFTGANIRELKIKLESYKLKIAQLSRSEFIDFSASLIKNLPYSSNCKIAIVANTVDSLIYKIDSFISKHITANETIIDNKQNIFYNGSKTKLSNAFLFPGQGSPIRDSYGIFKHFEDSIAENNINKELADKVSTSQHVIVQKIIESTKFLESFNISADIGIGHSLGEIACLSWTGVLSQSDAVSLAYIRGKIMSNCPEAKGKMLAVRGNYEDILKCTHLYNVYISGYNGIDNFVLAGSEEAIHEVHQYLSGYGLACTYVKANFAFHTPSMRFAAKKFADSVAKVRLEKAKRKMCSTVTGEMVTEQTDLVEYLEDHIISPVRFYQTFLEVGKRVDYFIEVGTGSTLSSALKGEHINILSMDYGADSISGLLQILAVTFIANKNPNLEKLFSNRFHKEFDLDKWELDVLKNPCELFSISNNILELSNKATLNNSEIDANEGIVELIKSNLDVKSFLRSQISIKSEIPVESILDEDRILSDLHINSLAISEIISLTVKAFEKDQTTYTTASLIANEDGCLEDLVNCILMGKDSKYSSSHSMINFESLPNWTHVFHRIQIEKSLMRSAVSHNSNEVMVTGNSEHIAGFKFFVAGLKQNLGIGSIFMSDNKSVQDMNLFLDFLKTSQVQRGDFLALVQFDYKEFDLKPILRTFKQEFPLVTVFSIDIEVENGNSEKAFSLIYSEIIFRTKYKEVRYEGIKRFESEIEYKPIFANQDVDLLKVNDIIIIAGGGKGITFESAKFLSHKYKLRLAIIGRSDPSNDSKLFDNLETLRSMGTIFKYYSADILDKEKIINVLEDVNTQWGHPVGILFGAGINKPKILKDLSFEDFNRTTEIKTKGIQNIISGIKDPKHLKLVIGFGSIISESGMEGNADYAWANDQFAKVIDGFSEKHKKCKALVIQWSIWDEVGMGVDLNSIGHLKKKGIWPIPVSNGLRILDNLISDTSIKNGRYIVSSRYGNLPTLNFKRKTLFLGRFVNDIIHHLPSVEIISNIKIDLQSDPYLKNHVLDGQYIFPTVMALEAMAQIGKCLHQDQNIWSFENLKINKPIFIPSDKSLSLTVVGTRIAHGQILVTILSEDSNFEIENFQVILSNKEPIAINEKWYEEERKNILNFNVSKAFYDTLLFHTGPFRKINEFCYIDSKDSIAEVTELTNEFWFDEKYPQEFLLGNPGINDAIIHCHQACRPSQRLLPTGVRSIYIIEPFISGKVRIQTREIYEDGLNTVIDVVLTNERNEILQYWKELVLTRVKGHQFEKLWDVNLLLPDLEYKLRGTKHGNLICSTENKEQLIKNFQNKDLEFKLDNNILSVYSGETDEKELVDKSSYLTAVDDTAVQVVIQHNQIQYPFIKLL</sequence>